<feature type="compositionally biased region" description="Basic and acidic residues" evidence="1">
    <location>
        <begin position="42"/>
        <end position="60"/>
    </location>
</feature>
<evidence type="ECO:0000256" key="1">
    <source>
        <dbReference type="SAM" id="MobiDB-lite"/>
    </source>
</evidence>
<dbReference type="EMBL" id="JACEIK010006828">
    <property type="protein sequence ID" value="MCE3049331.1"/>
    <property type="molecule type" value="Genomic_DNA"/>
</dbReference>
<feature type="compositionally biased region" description="Basic and acidic residues" evidence="1">
    <location>
        <begin position="97"/>
        <end position="108"/>
    </location>
</feature>
<feature type="compositionally biased region" description="Polar residues" evidence="1">
    <location>
        <begin position="140"/>
        <end position="157"/>
    </location>
</feature>
<gene>
    <name evidence="3" type="ORF">HAX54_044610</name>
</gene>
<protein>
    <recommendedName>
        <fullName evidence="2">DUF1985 domain-containing protein</fullName>
    </recommendedName>
</protein>
<dbReference type="InterPro" id="IPR015410">
    <property type="entry name" value="DUF1985"/>
</dbReference>
<sequence length="361" mass="40722">IKRTKTQAEETNDKPESPGYLDVLVDQAGVIEKNEAASSQKQQDDALEAKEASEVDKDDSSQEQTESGHAFKGNEDGDDDEDGEDDNEDEEDDEVREGDNEDGKGDNEDGKDESNDDDDTDEKTTTADDKTEEENDENVRSTPAEASSSGRDPSTTSTKIVVKNIRFENYNLKMLIDVHGDLEGDIVVRSSMGRGFTEFRKILRENDLVKFFKRNCFGKFLDLPDDTTPRFQMTMVYSLLRCKIICDKKYEIWINYCGMLVCFGMKEFVVMTGLNCHSPPRVGGAKSATKGENLFKLVGKSYKEKNLLEHLKSKTIPRNVKKSLCLVWLVHNVLCAKDVGKNNSSDWIKLYADYETFNAYP</sequence>
<dbReference type="PANTHER" id="PTHR48449:SF1">
    <property type="entry name" value="DUF1985 DOMAIN-CONTAINING PROTEIN"/>
    <property type="match status" value="1"/>
</dbReference>
<feature type="compositionally biased region" description="Basic and acidic residues" evidence="1">
    <location>
        <begin position="1"/>
        <end position="16"/>
    </location>
</feature>
<accession>A0ABS8WH91</accession>
<dbReference type="Pfam" id="PF09331">
    <property type="entry name" value="DUF1985"/>
    <property type="match status" value="1"/>
</dbReference>
<dbReference type="Proteomes" id="UP000823775">
    <property type="component" value="Unassembled WGS sequence"/>
</dbReference>
<organism evidence="3 4">
    <name type="scientific">Datura stramonium</name>
    <name type="common">Jimsonweed</name>
    <name type="synonym">Common thornapple</name>
    <dbReference type="NCBI Taxonomy" id="4076"/>
    <lineage>
        <taxon>Eukaryota</taxon>
        <taxon>Viridiplantae</taxon>
        <taxon>Streptophyta</taxon>
        <taxon>Embryophyta</taxon>
        <taxon>Tracheophyta</taxon>
        <taxon>Spermatophyta</taxon>
        <taxon>Magnoliopsida</taxon>
        <taxon>eudicotyledons</taxon>
        <taxon>Gunneridae</taxon>
        <taxon>Pentapetalae</taxon>
        <taxon>asterids</taxon>
        <taxon>lamiids</taxon>
        <taxon>Solanales</taxon>
        <taxon>Solanaceae</taxon>
        <taxon>Solanoideae</taxon>
        <taxon>Datureae</taxon>
        <taxon>Datura</taxon>
    </lineage>
</organism>
<keyword evidence="4" id="KW-1185">Reference proteome</keyword>
<evidence type="ECO:0000313" key="3">
    <source>
        <dbReference type="EMBL" id="MCE3049331.1"/>
    </source>
</evidence>
<evidence type="ECO:0000313" key="4">
    <source>
        <dbReference type="Proteomes" id="UP000823775"/>
    </source>
</evidence>
<comment type="caution">
    <text evidence="3">The sequence shown here is derived from an EMBL/GenBank/DDBJ whole genome shotgun (WGS) entry which is preliminary data.</text>
</comment>
<feature type="non-terminal residue" evidence="3">
    <location>
        <position position="1"/>
    </location>
</feature>
<feature type="compositionally biased region" description="Acidic residues" evidence="1">
    <location>
        <begin position="76"/>
        <end position="96"/>
    </location>
</feature>
<dbReference type="PANTHER" id="PTHR48449">
    <property type="entry name" value="DUF1985 DOMAIN-CONTAINING PROTEIN"/>
    <property type="match status" value="1"/>
</dbReference>
<proteinExistence type="predicted"/>
<feature type="domain" description="DUF1985" evidence="2">
    <location>
        <begin position="244"/>
        <end position="361"/>
    </location>
</feature>
<reference evidence="3 4" key="1">
    <citation type="journal article" date="2021" name="BMC Genomics">
        <title>Datura genome reveals duplications of psychoactive alkaloid biosynthetic genes and high mutation rate following tissue culture.</title>
        <authorList>
            <person name="Rajewski A."/>
            <person name="Carter-House D."/>
            <person name="Stajich J."/>
            <person name="Litt A."/>
        </authorList>
    </citation>
    <scope>NUCLEOTIDE SEQUENCE [LARGE SCALE GENOMIC DNA]</scope>
    <source>
        <strain evidence="3">AR-01</strain>
    </source>
</reference>
<evidence type="ECO:0000259" key="2">
    <source>
        <dbReference type="Pfam" id="PF09331"/>
    </source>
</evidence>
<feature type="region of interest" description="Disordered" evidence="1">
    <location>
        <begin position="1"/>
        <end position="157"/>
    </location>
</feature>
<feature type="compositionally biased region" description="Acidic residues" evidence="1">
    <location>
        <begin position="109"/>
        <end position="121"/>
    </location>
</feature>
<name>A0ABS8WH91_DATST</name>